<feature type="disulfide bond" evidence="2">
    <location>
        <begin position="655"/>
        <end position="664"/>
    </location>
</feature>
<evidence type="ECO:0000256" key="1">
    <source>
        <dbReference type="ARBA" id="ARBA00022737"/>
    </source>
</evidence>
<dbReference type="RefSeq" id="XP_022084195.1">
    <property type="nucleotide sequence ID" value="XM_022228503.1"/>
</dbReference>
<dbReference type="InterPro" id="IPR051495">
    <property type="entry name" value="Epithelial_Barrier/Signaling"/>
</dbReference>
<dbReference type="SMART" id="SM00539">
    <property type="entry name" value="NIDO"/>
    <property type="match status" value="1"/>
</dbReference>
<dbReference type="PANTHER" id="PTHR13802">
    <property type="entry name" value="MUCIN 4-RELATED"/>
    <property type="match status" value="1"/>
</dbReference>
<dbReference type="PROSITE" id="PS51220">
    <property type="entry name" value="NIDO"/>
    <property type="match status" value="1"/>
</dbReference>
<dbReference type="Pfam" id="PF02494">
    <property type="entry name" value="HYR"/>
    <property type="match status" value="1"/>
</dbReference>
<feature type="domain" description="HYR" evidence="6">
    <location>
        <begin position="242"/>
        <end position="338"/>
    </location>
</feature>
<dbReference type="InterPro" id="IPR003410">
    <property type="entry name" value="HYR_dom"/>
</dbReference>
<keyword evidence="2" id="KW-0245">EGF-like domain</keyword>
<name>A0A8B7XVY0_ACAPL</name>
<feature type="compositionally biased region" description="Polar residues" evidence="3">
    <location>
        <begin position="448"/>
        <end position="469"/>
    </location>
</feature>
<evidence type="ECO:0000259" key="6">
    <source>
        <dbReference type="PROSITE" id="PS50825"/>
    </source>
</evidence>
<dbReference type="OMA" id="PPTDDQT"/>
<sequence length="806" mass="86902">MTKILFPFGFGDDLLINDDDDTNGELPIPIVFPFFGRNFSSLYVNTNGLVSFLDENTGYTPDRFPLEEDIPVVAVFWGDVDVEEEHTGGILYRTALRDSPGHATLFAQADEIVRQVFPQVAGFSASWMLVATWHKVVFHGADDNDDPSAIYNTFQVILLTNGVQSFAMFNYANITWTTGTSSDGNESGLGGIPAQVGFDASDGVNYYEVPGSQSDDIVNIDLRSNINTTGRWLFRIDLDEIQDNEAPIFRSCQSPDIIYVTAGTNGSRVVLDSDVVSAVDVVDGPVAVSCSLVDGDLMRVPVTSNDTFPLGVTTVECEAVDAVGNNATPCRFNVTVIEETTNSQLATEDHVPTTDAPGVPSTEDRAPAAEATEFSSTEDHASTTEATESPSSEDHASPTETTQSPSNDDHSPTTEANESLSSDNPTPPTEAPKSPSTDDLTPAPGATQPPSTDNHTPSSGITKSLSTERQVPEPVTNITSPTKGITIAPTVVVTHTTHSPTKGRVARVFRLRILGINGDAVNFSPVFSNPGSSATKDVLRTCQQVVIFVLKQDARTSAVLDVVGIIVVSGGSLIVEFVALFDGTNDAPAIPAVYTIQSILQSSSRLEDNSDYLAVDTLYVTTTQSISTCPSDYCANGGTCDVVGLYPLFSLTCRCGTSFTGEHCETVIPISGGIPTDPPMAAVTATPSQDGLSWPLYLVIAVWLLLLVLAMCVLTFICIILRRRRYAPAKSGYGIPARWEFDRRAREDNVSVFSPAPQPYQISSEQFLRPYVALGNEEMMYHEYEEGQVEHFKGRLVRNPAFSGHY</sequence>
<dbReference type="GO" id="GO:0007160">
    <property type="term" value="P:cell-matrix adhesion"/>
    <property type="evidence" value="ECO:0007669"/>
    <property type="project" value="InterPro"/>
</dbReference>
<dbReference type="Gene3D" id="2.10.25.10">
    <property type="entry name" value="Laminin"/>
    <property type="match status" value="1"/>
</dbReference>
<keyword evidence="4" id="KW-0812">Transmembrane</keyword>
<dbReference type="InterPro" id="IPR000742">
    <property type="entry name" value="EGF"/>
</dbReference>
<dbReference type="CDD" id="cd00054">
    <property type="entry name" value="EGF_CA"/>
    <property type="match status" value="1"/>
</dbReference>
<evidence type="ECO:0000259" key="5">
    <source>
        <dbReference type="PROSITE" id="PS50026"/>
    </source>
</evidence>
<comment type="caution">
    <text evidence="2">Lacks conserved residue(s) required for the propagation of feature annotation.</text>
</comment>
<feature type="transmembrane region" description="Helical" evidence="4">
    <location>
        <begin position="694"/>
        <end position="721"/>
    </location>
</feature>
<dbReference type="PROSITE" id="PS00022">
    <property type="entry name" value="EGF_1"/>
    <property type="match status" value="1"/>
</dbReference>
<keyword evidence="4" id="KW-0472">Membrane</keyword>
<evidence type="ECO:0000259" key="7">
    <source>
        <dbReference type="PROSITE" id="PS51220"/>
    </source>
</evidence>
<feature type="region of interest" description="Disordered" evidence="3">
    <location>
        <begin position="341"/>
        <end position="482"/>
    </location>
</feature>
<organism evidence="8 9">
    <name type="scientific">Acanthaster planci</name>
    <name type="common">Crown-of-thorns starfish</name>
    <dbReference type="NCBI Taxonomy" id="133434"/>
    <lineage>
        <taxon>Eukaryota</taxon>
        <taxon>Metazoa</taxon>
        <taxon>Echinodermata</taxon>
        <taxon>Eleutherozoa</taxon>
        <taxon>Asterozoa</taxon>
        <taxon>Asteroidea</taxon>
        <taxon>Valvatacea</taxon>
        <taxon>Valvatida</taxon>
        <taxon>Acanthasteridae</taxon>
        <taxon>Acanthaster</taxon>
    </lineage>
</organism>
<keyword evidence="8" id="KW-1185">Reference proteome</keyword>
<dbReference type="Proteomes" id="UP000694845">
    <property type="component" value="Unplaced"/>
</dbReference>
<evidence type="ECO:0000256" key="4">
    <source>
        <dbReference type="SAM" id="Phobius"/>
    </source>
</evidence>
<feature type="domain" description="NIDO" evidence="7">
    <location>
        <begin position="75"/>
        <end position="239"/>
    </location>
</feature>
<proteinExistence type="predicted"/>
<reference evidence="9" key="1">
    <citation type="submission" date="2025-08" db="UniProtKB">
        <authorList>
            <consortium name="RefSeq"/>
        </authorList>
    </citation>
    <scope>IDENTIFICATION</scope>
</reference>
<evidence type="ECO:0000313" key="8">
    <source>
        <dbReference type="Proteomes" id="UP000694845"/>
    </source>
</evidence>
<dbReference type="KEGG" id="aplc:110975750"/>
<dbReference type="Pfam" id="PF06119">
    <property type="entry name" value="NIDO"/>
    <property type="match status" value="1"/>
</dbReference>
<evidence type="ECO:0000313" key="9">
    <source>
        <dbReference type="RefSeq" id="XP_022084195.1"/>
    </source>
</evidence>
<dbReference type="GeneID" id="110975750"/>
<feature type="compositionally biased region" description="Polar residues" evidence="3">
    <location>
        <begin position="413"/>
        <end position="424"/>
    </location>
</feature>
<keyword evidence="2" id="KW-1015">Disulfide bond</keyword>
<dbReference type="SUPFAM" id="SSF57196">
    <property type="entry name" value="EGF/Laminin"/>
    <property type="match status" value="1"/>
</dbReference>
<dbReference type="PROSITE" id="PS50026">
    <property type="entry name" value="EGF_3"/>
    <property type="match status" value="1"/>
</dbReference>
<accession>A0A8B7XVY0</accession>
<dbReference type="PROSITE" id="PS50825">
    <property type="entry name" value="HYR"/>
    <property type="match status" value="1"/>
</dbReference>
<dbReference type="PANTHER" id="PTHR13802:SF59">
    <property type="entry name" value="SUSHI DOMAIN-CONTAINING PROTEIN 2"/>
    <property type="match status" value="1"/>
</dbReference>
<protein>
    <submittedName>
        <fullName evidence="9">Uncharacterized protein LOC110975750</fullName>
    </submittedName>
</protein>
<dbReference type="OrthoDB" id="9972657at2759"/>
<evidence type="ECO:0000256" key="3">
    <source>
        <dbReference type="SAM" id="MobiDB-lite"/>
    </source>
</evidence>
<dbReference type="InterPro" id="IPR003886">
    <property type="entry name" value="NIDO_dom"/>
</dbReference>
<keyword evidence="4" id="KW-1133">Transmembrane helix</keyword>
<evidence type="ECO:0000256" key="2">
    <source>
        <dbReference type="PROSITE-ProRule" id="PRU00076"/>
    </source>
</evidence>
<feature type="domain" description="EGF-like" evidence="5">
    <location>
        <begin position="625"/>
        <end position="665"/>
    </location>
</feature>
<dbReference type="AlphaFoldDB" id="A0A8B7XVY0"/>
<keyword evidence="1" id="KW-0677">Repeat</keyword>
<gene>
    <name evidence="9" type="primary">LOC110975750</name>
</gene>